<keyword evidence="1" id="KW-1133">Transmembrane helix</keyword>
<dbReference type="EC" id="3.4.-.-" evidence="3"/>
<proteinExistence type="predicted"/>
<evidence type="ECO:0000313" key="3">
    <source>
        <dbReference type="EMBL" id="MFC4723389.1"/>
    </source>
</evidence>
<accession>A0ABV9N776</accession>
<feature type="transmembrane region" description="Helical" evidence="1">
    <location>
        <begin position="149"/>
        <end position="167"/>
    </location>
</feature>
<comment type="caution">
    <text evidence="3">The sequence shown here is derived from an EMBL/GenBank/DDBJ whole genome shotgun (WGS) entry which is preliminary data.</text>
</comment>
<feature type="transmembrane region" description="Helical" evidence="1">
    <location>
        <begin position="119"/>
        <end position="143"/>
    </location>
</feature>
<evidence type="ECO:0000313" key="4">
    <source>
        <dbReference type="Proteomes" id="UP001595953"/>
    </source>
</evidence>
<feature type="domain" description="CAAX prenyl protease 2/Lysostaphin resistance protein A-like" evidence="2">
    <location>
        <begin position="119"/>
        <end position="206"/>
    </location>
</feature>
<organism evidence="3 4">
    <name type="scientific">Geojedonia litorea</name>
    <dbReference type="NCBI Taxonomy" id="1268269"/>
    <lineage>
        <taxon>Bacteria</taxon>
        <taxon>Pseudomonadati</taxon>
        <taxon>Bacteroidota</taxon>
        <taxon>Flavobacteriia</taxon>
        <taxon>Flavobacteriales</taxon>
        <taxon>Flavobacteriaceae</taxon>
        <taxon>Geojedonia</taxon>
    </lineage>
</organism>
<dbReference type="Proteomes" id="UP001595953">
    <property type="component" value="Unassembled WGS sequence"/>
</dbReference>
<dbReference type="InterPro" id="IPR003675">
    <property type="entry name" value="Rce1/LyrA-like_dom"/>
</dbReference>
<dbReference type="RefSeq" id="WP_387964729.1">
    <property type="nucleotide sequence ID" value="NZ_JBHSGP010000014.1"/>
</dbReference>
<keyword evidence="3" id="KW-0378">Hydrolase</keyword>
<protein>
    <submittedName>
        <fullName evidence="3">CPBP family intramembrane glutamic endopeptidase</fullName>
        <ecNumber evidence="3">3.4.-.-</ecNumber>
    </submittedName>
</protein>
<evidence type="ECO:0000259" key="2">
    <source>
        <dbReference type="Pfam" id="PF02517"/>
    </source>
</evidence>
<keyword evidence="4" id="KW-1185">Reference proteome</keyword>
<reference evidence="4" key="1">
    <citation type="journal article" date="2019" name="Int. J. Syst. Evol. Microbiol.">
        <title>The Global Catalogue of Microorganisms (GCM) 10K type strain sequencing project: providing services to taxonomists for standard genome sequencing and annotation.</title>
        <authorList>
            <consortium name="The Broad Institute Genomics Platform"/>
            <consortium name="The Broad Institute Genome Sequencing Center for Infectious Disease"/>
            <person name="Wu L."/>
            <person name="Ma J."/>
        </authorList>
    </citation>
    <scope>NUCLEOTIDE SEQUENCE [LARGE SCALE GENOMIC DNA]</scope>
    <source>
        <strain evidence="4">CCUG 63682</strain>
    </source>
</reference>
<keyword evidence="1" id="KW-0812">Transmembrane</keyword>
<sequence>MENSIVIWVLMTTSFMTYFIISMVYKRLGIRNLECALLTSNGLRLLNLKHVVGIILFGVVFYAITPELRSLINTIEVPRIPVLLSFLTIFFLSGYVSHLSVGNNTFKKDHISHYRFSKAWVYFLIRFTFLLCYEFFFRGILLYKFLEIGSVYASILYCTVLYVLIHCFDSRKEILGAIPFGVVLCVFTFLTNSIWYAFFIHMALSAVYEISMFYSLTLKKSTL</sequence>
<gene>
    <name evidence="3" type="ORF">ACFO5O_13725</name>
</gene>
<feature type="transmembrane region" description="Helical" evidence="1">
    <location>
        <begin position="46"/>
        <end position="65"/>
    </location>
</feature>
<feature type="transmembrane region" description="Helical" evidence="1">
    <location>
        <begin position="196"/>
        <end position="216"/>
    </location>
</feature>
<dbReference type="EMBL" id="JBHSGP010000014">
    <property type="protein sequence ID" value="MFC4723389.1"/>
    <property type="molecule type" value="Genomic_DNA"/>
</dbReference>
<feature type="transmembrane region" description="Helical" evidence="1">
    <location>
        <begin position="6"/>
        <end position="25"/>
    </location>
</feature>
<name>A0ABV9N776_9FLAO</name>
<evidence type="ECO:0000256" key="1">
    <source>
        <dbReference type="SAM" id="Phobius"/>
    </source>
</evidence>
<feature type="transmembrane region" description="Helical" evidence="1">
    <location>
        <begin position="174"/>
        <end position="190"/>
    </location>
</feature>
<keyword evidence="1" id="KW-0472">Membrane</keyword>
<dbReference type="GO" id="GO:0016787">
    <property type="term" value="F:hydrolase activity"/>
    <property type="evidence" value="ECO:0007669"/>
    <property type="project" value="UniProtKB-KW"/>
</dbReference>
<feature type="transmembrane region" description="Helical" evidence="1">
    <location>
        <begin position="77"/>
        <end position="98"/>
    </location>
</feature>
<dbReference type="Pfam" id="PF02517">
    <property type="entry name" value="Rce1-like"/>
    <property type="match status" value="1"/>
</dbReference>